<sequence length="277" mass="32334">MAYRQNDHDRTPLASDSQANNDAAYEDYMRRYRARNPNSNWESKTRRMVGPMYNPTPWLSPNSPVLPTPCSGDWDFSPSVVSDGYRVARSLPQPHESPRVGPRRVEPQIRRNPDESPQWEYIPGEGYRQVEPGTRLGANQQHYSRRANEQRRENERRFLTDVQSEVGRDNGYPQVSRSYQVDRREPRDTRMGLNTNARAPIPDMWTATPEARGWMDNVQREVNLRGYHTRFPGGSFTSMTHDVTVWWSQAYKVSDDYYEQINLDSGAPLRCLINWHK</sequence>
<keyword evidence="3" id="KW-1185">Reference proteome</keyword>
<gene>
    <name evidence="2" type="ORF">FGLOB1_8708</name>
</gene>
<dbReference type="EMBL" id="JAAQPF010000381">
    <property type="protein sequence ID" value="KAF5704068.1"/>
    <property type="molecule type" value="Genomic_DNA"/>
</dbReference>
<organism evidence="2 3">
    <name type="scientific">Fusarium globosum</name>
    <dbReference type="NCBI Taxonomy" id="78864"/>
    <lineage>
        <taxon>Eukaryota</taxon>
        <taxon>Fungi</taxon>
        <taxon>Dikarya</taxon>
        <taxon>Ascomycota</taxon>
        <taxon>Pezizomycotina</taxon>
        <taxon>Sordariomycetes</taxon>
        <taxon>Hypocreomycetidae</taxon>
        <taxon>Hypocreales</taxon>
        <taxon>Nectriaceae</taxon>
        <taxon>Fusarium</taxon>
        <taxon>Fusarium fujikuroi species complex</taxon>
    </lineage>
</organism>
<feature type="compositionally biased region" description="Basic and acidic residues" evidence="1">
    <location>
        <begin position="146"/>
        <end position="159"/>
    </location>
</feature>
<dbReference type="AlphaFoldDB" id="A0A8H6D4Y4"/>
<comment type="caution">
    <text evidence="2">The sequence shown here is derived from an EMBL/GenBank/DDBJ whole genome shotgun (WGS) entry which is preliminary data.</text>
</comment>
<feature type="compositionally biased region" description="Basic and acidic residues" evidence="1">
    <location>
        <begin position="103"/>
        <end position="114"/>
    </location>
</feature>
<feature type="compositionally biased region" description="Basic and acidic residues" evidence="1">
    <location>
        <begin position="180"/>
        <end position="190"/>
    </location>
</feature>
<feature type="region of interest" description="Disordered" evidence="1">
    <location>
        <begin position="90"/>
        <end position="200"/>
    </location>
</feature>
<name>A0A8H6D4Y4_9HYPO</name>
<dbReference type="Proteomes" id="UP000532311">
    <property type="component" value="Unassembled WGS sequence"/>
</dbReference>
<accession>A0A8H6D4Y4</accession>
<evidence type="ECO:0000256" key="1">
    <source>
        <dbReference type="SAM" id="MobiDB-lite"/>
    </source>
</evidence>
<feature type="compositionally biased region" description="Basic and acidic residues" evidence="1">
    <location>
        <begin position="1"/>
        <end position="11"/>
    </location>
</feature>
<protein>
    <submittedName>
        <fullName evidence="2">Uncharacterized protein</fullName>
    </submittedName>
</protein>
<proteinExistence type="predicted"/>
<feature type="region of interest" description="Disordered" evidence="1">
    <location>
        <begin position="1"/>
        <end position="22"/>
    </location>
</feature>
<evidence type="ECO:0000313" key="3">
    <source>
        <dbReference type="Proteomes" id="UP000532311"/>
    </source>
</evidence>
<reference evidence="2 3" key="1">
    <citation type="submission" date="2020-05" db="EMBL/GenBank/DDBJ databases">
        <title>Identification and distribution of gene clusters putatively required for synthesis of sphingolipid metabolism inhibitors in phylogenetically diverse species of the filamentous fungus Fusarium.</title>
        <authorList>
            <person name="Kim H.-S."/>
            <person name="Busman M."/>
            <person name="Brown D.W."/>
            <person name="Divon H."/>
            <person name="Uhlig S."/>
            <person name="Proctor R.H."/>
        </authorList>
    </citation>
    <scope>NUCLEOTIDE SEQUENCE [LARGE SCALE GENOMIC DNA]</scope>
    <source>
        <strain evidence="2 3">NRRL 26131</strain>
    </source>
</reference>
<evidence type="ECO:0000313" key="2">
    <source>
        <dbReference type="EMBL" id="KAF5704068.1"/>
    </source>
</evidence>